<protein>
    <submittedName>
        <fullName evidence="2">Uncharacterized protein</fullName>
    </submittedName>
</protein>
<evidence type="ECO:0000313" key="3">
    <source>
        <dbReference type="Proteomes" id="UP000326939"/>
    </source>
</evidence>
<sequence>MEISMTKGSSLRSLWFVLGLMLLVVSTEMRAVHCRALRSATSTTTATEYQQVDGAQGSKGMASFVVSSNSSSSRSSLRSFMFKLASGPSKRGPGH</sequence>
<keyword evidence="1" id="KW-0732">Signal</keyword>
<comment type="caution">
    <text evidence="2">The sequence shown here is derived from an EMBL/GenBank/DDBJ whole genome shotgun (WGS) entry which is preliminary data.</text>
</comment>
<dbReference type="Proteomes" id="UP000326939">
    <property type="component" value="Chromosome 14"/>
</dbReference>
<organism evidence="2 3">
    <name type="scientific">Salix brachista</name>
    <dbReference type="NCBI Taxonomy" id="2182728"/>
    <lineage>
        <taxon>Eukaryota</taxon>
        <taxon>Viridiplantae</taxon>
        <taxon>Streptophyta</taxon>
        <taxon>Embryophyta</taxon>
        <taxon>Tracheophyta</taxon>
        <taxon>Spermatophyta</taxon>
        <taxon>Magnoliopsida</taxon>
        <taxon>eudicotyledons</taxon>
        <taxon>Gunneridae</taxon>
        <taxon>Pentapetalae</taxon>
        <taxon>rosids</taxon>
        <taxon>fabids</taxon>
        <taxon>Malpighiales</taxon>
        <taxon>Salicaceae</taxon>
        <taxon>Saliceae</taxon>
        <taxon>Salix</taxon>
    </lineage>
</organism>
<name>A0A5N5K5F6_9ROSI</name>
<keyword evidence="3" id="KW-1185">Reference proteome</keyword>
<dbReference type="EMBL" id="VDCV01000014">
    <property type="protein sequence ID" value="KAB5526641.1"/>
    <property type="molecule type" value="Genomic_DNA"/>
</dbReference>
<evidence type="ECO:0000313" key="2">
    <source>
        <dbReference type="EMBL" id="KAB5526641.1"/>
    </source>
</evidence>
<feature type="chain" id="PRO_5024465741" evidence="1">
    <location>
        <begin position="32"/>
        <end position="95"/>
    </location>
</feature>
<evidence type="ECO:0000256" key="1">
    <source>
        <dbReference type="SAM" id="SignalP"/>
    </source>
</evidence>
<feature type="signal peptide" evidence="1">
    <location>
        <begin position="1"/>
        <end position="31"/>
    </location>
</feature>
<proteinExistence type="predicted"/>
<gene>
    <name evidence="2" type="ORF">DKX38_020488</name>
</gene>
<reference evidence="3" key="1">
    <citation type="journal article" date="2019" name="Gigascience">
        <title>De novo genome assembly of the endangered Acer yangbiense, a plant species with extremely small populations endemic to Yunnan Province, China.</title>
        <authorList>
            <person name="Yang J."/>
            <person name="Wariss H.M."/>
            <person name="Tao L."/>
            <person name="Zhang R."/>
            <person name="Yun Q."/>
            <person name="Hollingsworth P."/>
            <person name="Dao Z."/>
            <person name="Luo G."/>
            <person name="Guo H."/>
            <person name="Ma Y."/>
            <person name="Sun W."/>
        </authorList>
    </citation>
    <scope>NUCLEOTIDE SEQUENCE [LARGE SCALE GENOMIC DNA]</scope>
    <source>
        <strain evidence="3">cv. br00</strain>
    </source>
</reference>
<dbReference type="AlphaFoldDB" id="A0A5N5K5F6"/>
<accession>A0A5N5K5F6</accession>